<evidence type="ECO:0000259" key="13">
    <source>
        <dbReference type="SMART" id="SM01389"/>
    </source>
</evidence>
<proteinExistence type="inferred from homology"/>
<keyword evidence="9" id="KW-0010">Activator</keyword>
<sequence>MSIEIVPNQLRHLRACLLCSLVKTLEQFEMDGCENCEKYLHMKNNRDHVYDYTSSSFDGLIAMMSPGDSWVAKWQRIDKYVKGVYAVSVSGKLPNNVISDLKSKGVHCRSRDTSTSFVK</sequence>
<evidence type="ECO:0000256" key="7">
    <source>
        <dbReference type="ARBA" id="ARBA00022833"/>
    </source>
</evidence>
<dbReference type="GeneID" id="20197469"/>
<dbReference type="SMART" id="SM01389">
    <property type="entry name" value="Spt4"/>
    <property type="match status" value="1"/>
</dbReference>
<evidence type="ECO:0000256" key="2">
    <source>
        <dbReference type="ARBA" id="ARBA00010464"/>
    </source>
</evidence>
<keyword evidence="8" id="KW-0805">Transcription regulation</keyword>
<feature type="domain" description="Spt4/RpoE2 zinc finger" evidence="13">
    <location>
        <begin position="13"/>
        <end position="90"/>
    </location>
</feature>
<keyword evidence="4" id="KW-0678">Repressor</keyword>
<dbReference type="AlphaFoldDB" id="T1ELL9"/>
<evidence type="ECO:0000313" key="14">
    <source>
        <dbReference type="EMBL" id="ESO01904.1"/>
    </source>
</evidence>
<dbReference type="CDD" id="cd07973">
    <property type="entry name" value="Spt4"/>
    <property type="match status" value="1"/>
</dbReference>
<dbReference type="Gene3D" id="3.30.40.210">
    <property type="match status" value="1"/>
</dbReference>
<dbReference type="PIRSF" id="PIRSF025023">
    <property type="entry name" value="Spt4"/>
    <property type="match status" value="1"/>
</dbReference>
<dbReference type="GO" id="GO:0000993">
    <property type="term" value="F:RNA polymerase II complex binding"/>
    <property type="evidence" value="ECO:0000318"/>
    <property type="project" value="GO_Central"/>
</dbReference>
<dbReference type="EMBL" id="AMQM01000747">
    <property type="status" value="NOT_ANNOTATED_CDS"/>
    <property type="molecule type" value="Genomic_DNA"/>
</dbReference>
<dbReference type="FunFam" id="3.30.40.210:FF:000001">
    <property type="entry name" value="Transcription elongation factor SPT4"/>
    <property type="match status" value="1"/>
</dbReference>
<dbReference type="Proteomes" id="UP000015101">
    <property type="component" value="Unassembled WGS sequence"/>
</dbReference>
<dbReference type="GO" id="GO:0006368">
    <property type="term" value="P:transcription elongation by RNA polymerase II"/>
    <property type="evidence" value="ECO:0000318"/>
    <property type="project" value="GO_Central"/>
</dbReference>
<evidence type="ECO:0000256" key="10">
    <source>
        <dbReference type="ARBA" id="ARBA00023163"/>
    </source>
</evidence>
<dbReference type="FunCoup" id="T1ELL9">
    <property type="interactions" value="1208"/>
</dbReference>
<dbReference type="GO" id="GO:0008270">
    <property type="term" value="F:zinc ion binding"/>
    <property type="evidence" value="ECO:0007669"/>
    <property type="project" value="UniProtKB-KW"/>
</dbReference>
<reference evidence="16" key="1">
    <citation type="submission" date="2012-12" db="EMBL/GenBank/DDBJ databases">
        <authorList>
            <person name="Hellsten U."/>
            <person name="Grimwood J."/>
            <person name="Chapman J.A."/>
            <person name="Shapiro H."/>
            <person name="Aerts A."/>
            <person name="Otillar R.P."/>
            <person name="Terry A.Y."/>
            <person name="Boore J.L."/>
            <person name="Simakov O."/>
            <person name="Marletaz F."/>
            <person name="Cho S.-J."/>
            <person name="Edsinger-Gonzales E."/>
            <person name="Havlak P."/>
            <person name="Kuo D.-H."/>
            <person name="Larsson T."/>
            <person name="Lv J."/>
            <person name="Arendt D."/>
            <person name="Savage R."/>
            <person name="Osoegawa K."/>
            <person name="de Jong P."/>
            <person name="Lindberg D.R."/>
            <person name="Seaver E.C."/>
            <person name="Weisblat D.A."/>
            <person name="Putnam N.H."/>
            <person name="Grigoriev I.V."/>
            <person name="Rokhsar D.S."/>
        </authorList>
    </citation>
    <scope>NUCLEOTIDE SEQUENCE</scope>
</reference>
<dbReference type="OMA" id="FDGMIAV"/>
<reference evidence="14 16" key="2">
    <citation type="journal article" date="2013" name="Nature">
        <title>Insights into bilaterian evolution from three spiralian genomes.</title>
        <authorList>
            <person name="Simakov O."/>
            <person name="Marletaz F."/>
            <person name="Cho S.J."/>
            <person name="Edsinger-Gonzales E."/>
            <person name="Havlak P."/>
            <person name="Hellsten U."/>
            <person name="Kuo D.H."/>
            <person name="Larsson T."/>
            <person name="Lv J."/>
            <person name="Arendt D."/>
            <person name="Savage R."/>
            <person name="Osoegawa K."/>
            <person name="de Jong P."/>
            <person name="Grimwood J."/>
            <person name="Chapman J.A."/>
            <person name="Shapiro H."/>
            <person name="Aerts A."/>
            <person name="Otillar R.P."/>
            <person name="Terry A.Y."/>
            <person name="Boore J.L."/>
            <person name="Grigoriev I.V."/>
            <person name="Lindberg D.R."/>
            <person name="Seaver E.C."/>
            <person name="Weisblat D.A."/>
            <person name="Putnam N.H."/>
            <person name="Rokhsar D.S."/>
        </authorList>
    </citation>
    <scope>NUCLEOTIDE SEQUENCE</scope>
</reference>
<dbReference type="InterPro" id="IPR022800">
    <property type="entry name" value="Spt4/RpoE2_Znf"/>
</dbReference>
<dbReference type="SUPFAM" id="SSF63393">
    <property type="entry name" value="RNA polymerase subunits"/>
    <property type="match status" value="1"/>
</dbReference>
<dbReference type="OrthoDB" id="248751at2759"/>
<evidence type="ECO:0000256" key="12">
    <source>
        <dbReference type="PIRNR" id="PIRNR025023"/>
    </source>
</evidence>
<keyword evidence="6" id="KW-0863">Zinc-finger</keyword>
<evidence type="ECO:0000256" key="3">
    <source>
        <dbReference type="ARBA" id="ARBA00020182"/>
    </source>
</evidence>
<dbReference type="PANTHER" id="PTHR12882:SF1">
    <property type="entry name" value="TRANSCRIPTION ELONGATION FACTOR SPT4"/>
    <property type="match status" value="1"/>
</dbReference>
<dbReference type="InParanoid" id="T1ELL9"/>
<evidence type="ECO:0000256" key="11">
    <source>
        <dbReference type="ARBA" id="ARBA00023242"/>
    </source>
</evidence>
<keyword evidence="5" id="KW-0479">Metal-binding</keyword>
<organism evidence="15 16">
    <name type="scientific">Helobdella robusta</name>
    <name type="common">Californian leech</name>
    <dbReference type="NCBI Taxonomy" id="6412"/>
    <lineage>
        <taxon>Eukaryota</taxon>
        <taxon>Metazoa</taxon>
        <taxon>Spiralia</taxon>
        <taxon>Lophotrochozoa</taxon>
        <taxon>Annelida</taxon>
        <taxon>Clitellata</taxon>
        <taxon>Hirudinea</taxon>
        <taxon>Rhynchobdellida</taxon>
        <taxon>Glossiphoniidae</taxon>
        <taxon>Helobdella</taxon>
    </lineage>
</organism>
<dbReference type="PANTHER" id="PTHR12882">
    <property type="entry name" value="SUPPRESSOR OF TY 4"/>
    <property type="match status" value="1"/>
</dbReference>
<dbReference type="GO" id="GO:0032044">
    <property type="term" value="C:DSIF complex"/>
    <property type="evidence" value="ECO:0000318"/>
    <property type="project" value="GO_Central"/>
</dbReference>
<dbReference type="RefSeq" id="XP_009019312.1">
    <property type="nucleotide sequence ID" value="XM_009021064.1"/>
</dbReference>
<dbReference type="CTD" id="20197469"/>
<protein>
    <recommendedName>
        <fullName evidence="3 12">Transcription elongation factor SPT4</fullName>
    </recommendedName>
</protein>
<dbReference type="eggNOG" id="KOG3490">
    <property type="taxonomic scope" value="Eukaryota"/>
</dbReference>
<dbReference type="InterPro" id="IPR038510">
    <property type="entry name" value="Spt4_sf"/>
</dbReference>
<dbReference type="GO" id="GO:0006355">
    <property type="term" value="P:regulation of DNA-templated transcription"/>
    <property type="evidence" value="ECO:0007669"/>
    <property type="project" value="InterPro"/>
</dbReference>
<dbReference type="Pfam" id="PF06093">
    <property type="entry name" value="Spt4"/>
    <property type="match status" value="1"/>
</dbReference>
<accession>T1ELL9</accession>
<reference evidence="15" key="3">
    <citation type="submission" date="2015-06" db="UniProtKB">
        <authorList>
            <consortium name="EnsemblMetazoa"/>
        </authorList>
    </citation>
    <scope>IDENTIFICATION</scope>
</reference>
<dbReference type="GO" id="GO:0140673">
    <property type="term" value="P:transcription elongation-coupled chromatin remodeling"/>
    <property type="evidence" value="ECO:0007669"/>
    <property type="project" value="InterPro"/>
</dbReference>
<evidence type="ECO:0000313" key="15">
    <source>
        <dbReference type="EnsemblMetazoa" id="HelroP155753"/>
    </source>
</evidence>
<comment type="subcellular location">
    <subcellularLocation>
        <location evidence="1 12">Nucleus</location>
    </subcellularLocation>
</comment>
<dbReference type="EnsemblMetazoa" id="HelroT155753">
    <property type="protein sequence ID" value="HelroP155753"/>
    <property type="gene ID" value="HelroG155753"/>
</dbReference>
<evidence type="ECO:0000256" key="5">
    <source>
        <dbReference type="ARBA" id="ARBA00022723"/>
    </source>
</evidence>
<dbReference type="KEGG" id="hro:HELRODRAFT_155753"/>
<gene>
    <name evidence="15" type="primary">20197469</name>
    <name evidence="14" type="ORF">HELRODRAFT_155753</name>
</gene>
<evidence type="ECO:0000256" key="1">
    <source>
        <dbReference type="ARBA" id="ARBA00004123"/>
    </source>
</evidence>
<evidence type="ECO:0000256" key="4">
    <source>
        <dbReference type="ARBA" id="ARBA00022491"/>
    </source>
</evidence>
<keyword evidence="16" id="KW-1185">Reference proteome</keyword>
<name>T1ELL9_HELRO</name>
<evidence type="ECO:0000256" key="9">
    <source>
        <dbReference type="ARBA" id="ARBA00023159"/>
    </source>
</evidence>
<dbReference type="STRING" id="6412.T1ELL9"/>
<keyword evidence="10 12" id="KW-0804">Transcription</keyword>
<dbReference type="EMBL" id="KB096742">
    <property type="protein sequence ID" value="ESO01904.1"/>
    <property type="molecule type" value="Genomic_DNA"/>
</dbReference>
<evidence type="ECO:0000256" key="6">
    <source>
        <dbReference type="ARBA" id="ARBA00022771"/>
    </source>
</evidence>
<keyword evidence="7" id="KW-0862">Zinc</keyword>
<evidence type="ECO:0000313" key="16">
    <source>
        <dbReference type="Proteomes" id="UP000015101"/>
    </source>
</evidence>
<dbReference type="InterPro" id="IPR029040">
    <property type="entry name" value="RPABC4/Spt4"/>
</dbReference>
<dbReference type="HOGENOM" id="CLU_138052_3_0_1"/>
<keyword evidence="11 12" id="KW-0539">Nucleus</keyword>
<comment type="similarity">
    <text evidence="2 12">Belongs to the SPT4 family.</text>
</comment>
<dbReference type="InterPro" id="IPR009287">
    <property type="entry name" value="Spt4"/>
</dbReference>
<comment type="function">
    <text evidence="12">Component of the DRB sensitivity-inducing factor complex (DSIF complex), which regulates transcription elongation by RNA polymerase II.</text>
</comment>
<evidence type="ECO:0000256" key="8">
    <source>
        <dbReference type="ARBA" id="ARBA00023015"/>
    </source>
</evidence>